<keyword evidence="2" id="KW-1185">Reference proteome</keyword>
<dbReference type="EMBL" id="JAGGJR010000002">
    <property type="protein sequence ID" value="MBP1871928.1"/>
    <property type="molecule type" value="Genomic_DNA"/>
</dbReference>
<protein>
    <submittedName>
        <fullName evidence="1">Ubiquinone/menaquinone biosynthesis C-methylase UbiE</fullName>
    </submittedName>
</protein>
<sequence>MVEITTEKTSKADGGFIKVSLLNWPTAGKLTLFNRDDLMATGDRQTHWQGVYTTKSDIEVSWYEDTPELSLTLLREAGLTQGMSVIDIGGGASRLVDALVAAGQVHVSVLDLSSAALGRAKSRLADTAHVQWIVSDVTSWTPDREYDLWHDRAAFHFLTTVVDQQAYVRVIARALREGGKAVIGTFALDGPEKCSGLPVTRYDAESLQAVLGEQFRLVATRRHEHATPWGTVQKFQFSTFEKVGDPGTPPPALIP</sequence>
<accession>A0ACC5STE3</accession>
<keyword evidence="1" id="KW-0830">Ubiquinone</keyword>
<gene>
    <name evidence="1" type="ORF">J2Z19_001640</name>
</gene>
<comment type="caution">
    <text evidence="1">The sequence shown here is derived from an EMBL/GenBank/DDBJ whole genome shotgun (WGS) entry which is preliminary data.</text>
</comment>
<reference evidence="1" key="1">
    <citation type="submission" date="2021-03" db="EMBL/GenBank/DDBJ databases">
        <title>Genomic Encyclopedia of Type Strains, Phase IV (KMG-IV): sequencing the most valuable type-strain genomes for metagenomic binning, comparative biology and taxonomic classification.</title>
        <authorList>
            <person name="Goeker M."/>
        </authorList>
    </citation>
    <scope>NUCLEOTIDE SEQUENCE</scope>
    <source>
        <strain evidence="1">DSM 18131</strain>
    </source>
</reference>
<evidence type="ECO:0000313" key="2">
    <source>
        <dbReference type="Proteomes" id="UP000823773"/>
    </source>
</evidence>
<name>A0ACC5STE3_ENSAD</name>
<dbReference type="Proteomes" id="UP000823773">
    <property type="component" value="Unassembled WGS sequence"/>
</dbReference>
<proteinExistence type="predicted"/>
<evidence type="ECO:0000313" key="1">
    <source>
        <dbReference type="EMBL" id="MBP1871928.1"/>
    </source>
</evidence>
<organism evidence="1 2">
    <name type="scientific">Ensifer adhaerens</name>
    <name type="common">Sinorhizobium morelense</name>
    <dbReference type="NCBI Taxonomy" id="106592"/>
    <lineage>
        <taxon>Bacteria</taxon>
        <taxon>Pseudomonadati</taxon>
        <taxon>Pseudomonadota</taxon>
        <taxon>Alphaproteobacteria</taxon>
        <taxon>Hyphomicrobiales</taxon>
        <taxon>Rhizobiaceae</taxon>
        <taxon>Sinorhizobium/Ensifer group</taxon>
        <taxon>Ensifer</taxon>
    </lineage>
</organism>